<organism evidence="6 7">
    <name type="scientific">Dokdonella immobilis</name>
    <dbReference type="NCBI Taxonomy" id="578942"/>
    <lineage>
        <taxon>Bacteria</taxon>
        <taxon>Pseudomonadati</taxon>
        <taxon>Pseudomonadota</taxon>
        <taxon>Gammaproteobacteria</taxon>
        <taxon>Lysobacterales</taxon>
        <taxon>Rhodanobacteraceae</taxon>
        <taxon>Dokdonella</taxon>
    </lineage>
</organism>
<reference evidence="6 7" key="1">
    <citation type="submission" date="2016-10" db="EMBL/GenBank/DDBJ databases">
        <authorList>
            <person name="de Groot N.N."/>
        </authorList>
    </citation>
    <scope>NUCLEOTIDE SEQUENCE [LARGE SCALE GENOMIC DNA]</scope>
    <source>
        <strain evidence="6 7">CGMCC 1.7659</strain>
    </source>
</reference>
<evidence type="ECO:0000313" key="6">
    <source>
        <dbReference type="EMBL" id="SFN05207.1"/>
    </source>
</evidence>
<dbReference type="STRING" id="578942.SAMN05216289_10392"/>
<name>A0A1I4VW22_9GAMM</name>
<dbReference type="Proteomes" id="UP000198575">
    <property type="component" value="Unassembled WGS sequence"/>
</dbReference>
<feature type="domain" description="ATPase AAA-3" evidence="4">
    <location>
        <begin position="53"/>
        <end position="183"/>
    </location>
</feature>
<evidence type="ECO:0000259" key="4">
    <source>
        <dbReference type="Pfam" id="PF07726"/>
    </source>
</evidence>
<evidence type="ECO:0000259" key="5">
    <source>
        <dbReference type="Pfam" id="PF17863"/>
    </source>
</evidence>
<comment type="similarity">
    <text evidence="3">Belongs to the MoxR family.</text>
</comment>
<evidence type="ECO:0000313" key="7">
    <source>
        <dbReference type="Proteomes" id="UP000198575"/>
    </source>
</evidence>
<dbReference type="GO" id="GO:0005524">
    <property type="term" value="F:ATP binding"/>
    <property type="evidence" value="ECO:0007669"/>
    <property type="project" value="UniProtKB-KW"/>
</dbReference>
<gene>
    <name evidence="6" type="ORF">SAMN05216289_10392</name>
</gene>
<keyword evidence="7" id="KW-1185">Reference proteome</keyword>
<dbReference type="EMBL" id="FOVF01000003">
    <property type="protein sequence ID" value="SFN05207.1"/>
    <property type="molecule type" value="Genomic_DNA"/>
</dbReference>
<evidence type="ECO:0000256" key="3">
    <source>
        <dbReference type="ARBA" id="ARBA00061607"/>
    </source>
</evidence>
<dbReference type="GO" id="GO:0016887">
    <property type="term" value="F:ATP hydrolysis activity"/>
    <property type="evidence" value="ECO:0007669"/>
    <property type="project" value="InterPro"/>
</dbReference>
<evidence type="ECO:0000256" key="1">
    <source>
        <dbReference type="ARBA" id="ARBA00022741"/>
    </source>
</evidence>
<dbReference type="InterPro" id="IPR011703">
    <property type="entry name" value="ATPase_AAA-3"/>
</dbReference>
<dbReference type="SUPFAM" id="SSF52540">
    <property type="entry name" value="P-loop containing nucleoside triphosphate hydrolases"/>
    <property type="match status" value="1"/>
</dbReference>
<proteinExistence type="inferred from homology"/>
<dbReference type="FunFam" id="3.40.50.300:FF:000640">
    <property type="entry name" value="MoxR family ATPase"/>
    <property type="match status" value="1"/>
</dbReference>
<dbReference type="Gene3D" id="1.10.8.80">
    <property type="entry name" value="Magnesium chelatase subunit I, C-Terminal domain"/>
    <property type="match status" value="1"/>
</dbReference>
<dbReference type="InterPro" id="IPR041628">
    <property type="entry name" value="ChlI/MoxR_AAA_lid"/>
</dbReference>
<dbReference type="RefSeq" id="WP_092404810.1">
    <property type="nucleotide sequence ID" value="NZ_FOVF01000003.1"/>
</dbReference>
<dbReference type="InterPro" id="IPR027417">
    <property type="entry name" value="P-loop_NTPase"/>
</dbReference>
<feature type="domain" description="ChlI/MoxR AAA lid" evidence="5">
    <location>
        <begin position="246"/>
        <end position="301"/>
    </location>
</feature>
<dbReference type="PANTHER" id="PTHR42759">
    <property type="entry name" value="MOXR FAMILY PROTEIN"/>
    <property type="match status" value="1"/>
</dbReference>
<accession>A0A1I4VW22</accession>
<dbReference type="InterPro" id="IPR050764">
    <property type="entry name" value="CbbQ/NirQ/NorQ/GpvN"/>
</dbReference>
<keyword evidence="2" id="KW-0067">ATP-binding</keyword>
<dbReference type="Pfam" id="PF17863">
    <property type="entry name" value="AAA_lid_2"/>
    <property type="match status" value="1"/>
</dbReference>
<dbReference type="PIRSF" id="PIRSF002849">
    <property type="entry name" value="AAA_ATPase_chaperone_MoxR_prd"/>
    <property type="match status" value="1"/>
</dbReference>
<dbReference type="PANTHER" id="PTHR42759:SF5">
    <property type="entry name" value="METHANOL DEHYDROGENASE REGULATOR"/>
    <property type="match status" value="1"/>
</dbReference>
<dbReference type="Gene3D" id="3.40.50.300">
    <property type="entry name" value="P-loop containing nucleotide triphosphate hydrolases"/>
    <property type="match status" value="1"/>
</dbReference>
<evidence type="ECO:0000256" key="2">
    <source>
        <dbReference type="ARBA" id="ARBA00022840"/>
    </source>
</evidence>
<dbReference type="OrthoDB" id="9808397at2"/>
<dbReference type="AlphaFoldDB" id="A0A1I4VW22"/>
<dbReference type="Pfam" id="PF07726">
    <property type="entry name" value="AAA_3"/>
    <property type="match status" value="1"/>
</dbReference>
<protein>
    <submittedName>
        <fullName evidence="6">MoxR-like ATPase</fullName>
    </submittedName>
</protein>
<sequence length="322" mass="34479">MPDTPVAPESAVPGLAADLREALARSIVQVNGILLGKKQEVRLAFVCLLAGGHLLIEDLPGVGKTTLAHALAITLGLDFQRVQFTSDLLPSDIIGVSIYERDPGSFKFHNGPVFTQLLLADEINRATPKTQSALLEAMAEGQVTIDGRTHALPAPFFVVATQNPVDFAGTYPLPDSQLDRFMLRMSLGYPDPESERSMLGSTDRRQLLEQLGPCLAPDQILALRKATASVLASSSLIAYVQNLLEASRRHAEIRIGLSPRAGLSILAAARAHALLGGRNFVVPEDVQKVFPYIAAHRLSLGSGSQTSRAAVVASLIENTPVR</sequence>
<keyword evidence="1" id="KW-0547">Nucleotide-binding</keyword>
<dbReference type="CDD" id="cd00009">
    <property type="entry name" value="AAA"/>
    <property type="match status" value="1"/>
</dbReference>